<gene>
    <name evidence="2" type="ORF">KGD84_13020</name>
</gene>
<dbReference type="EMBL" id="CP074133">
    <property type="protein sequence ID" value="QUX25093.1"/>
    <property type="molecule type" value="Genomic_DNA"/>
</dbReference>
<organism evidence="2 3">
    <name type="scientific">Nocardiopsis changdeensis</name>
    <dbReference type="NCBI Taxonomy" id="2831969"/>
    <lineage>
        <taxon>Bacteria</taxon>
        <taxon>Bacillati</taxon>
        <taxon>Actinomycetota</taxon>
        <taxon>Actinomycetes</taxon>
        <taxon>Streptosporangiales</taxon>
        <taxon>Nocardiopsidaceae</taxon>
        <taxon>Nocardiopsis</taxon>
    </lineage>
</organism>
<dbReference type="Pfam" id="PF18029">
    <property type="entry name" value="Glyoxalase_6"/>
    <property type="match status" value="1"/>
</dbReference>
<protein>
    <submittedName>
        <fullName evidence="2">VOC family protein</fullName>
    </submittedName>
</protein>
<dbReference type="InterPro" id="IPR041581">
    <property type="entry name" value="Glyoxalase_6"/>
</dbReference>
<sequence>MEPIATFSLVALDCPDPAGLAEFYAAVTGWRVRPWEDDSWIQLVSDTGATIAFQKAPGHVPPEWPGDERPQQLHLDFDVPDLDTGEQRVLAIGARKAGFQPAPDSFRVYLDPAGHPFCLVRSG</sequence>
<dbReference type="CDD" id="cd06587">
    <property type="entry name" value="VOC"/>
    <property type="match status" value="1"/>
</dbReference>
<dbReference type="InterPro" id="IPR037523">
    <property type="entry name" value="VOC_core"/>
</dbReference>
<dbReference type="InterPro" id="IPR029068">
    <property type="entry name" value="Glyas_Bleomycin-R_OHBP_Dase"/>
</dbReference>
<accession>A0ABX8BWC7</accession>
<reference evidence="2 3" key="1">
    <citation type="submission" date="2021-05" db="EMBL/GenBank/DDBJ databases">
        <title>Direct Submission.</title>
        <authorList>
            <person name="Li K."/>
            <person name="Gao J."/>
        </authorList>
    </citation>
    <scope>NUCLEOTIDE SEQUENCE [LARGE SCALE GENOMIC DNA]</scope>
    <source>
        <strain evidence="2 3">Mg02</strain>
    </source>
</reference>
<keyword evidence="3" id="KW-1185">Reference proteome</keyword>
<evidence type="ECO:0000259" key="1">
    <source>
        <dbReference type="PROSITE" id="PS51819"/>
    </source>
</evidence>
<dbReference type="PANTHER" id="PTHR35908">
    <property type="entry name" value="HYPOTHETICAL FUSION PROTEIN"/>
    <property type="match status" value="1"/>
</dbReference>
<dbReference type="RefSeq" id="WP_220560584.1">
    <property type="nucleotide sequence ID" value="NZ_CP074133.1"/>
</dbReference>
<dbReference type="Gene3D" id="3.10.180.10">
    <property type="entry name" value="2,3-Dihydroxybiphenyl 1,2-Dioxygenase, domain 1"/>
    <property type="match status" value="1"/>
</dbReference>
<proteinExistence type="predicted"/>
<dbReference type="Proteomes" id="UP000676079">
    <property type="component" value="Chromosome"/>
</dbReference>
<feature type="domain" description="VOC" evidence="1">
    <location>
        <begin position="6"/>
        <end position="122"/>
    </location>
</feature>
<evidence type="ECO:0000313" key="3">
    <source>
        <dbReference type="Proteomes" id="UP000676079"/>
    </source>
</evidence>
<dbReference type="SUPFAM" id="SSF54593">
    <property type="entry name" value="Glyoxalase/Bleomycin resistance protein/Dihydroxybiphenyl dioxygenase"/>
    <property type="match status" value="1"/>
</dbReference>
<dbReference type="PROSITE" id="PS51819">
    <property type="entry name" value="VOC"/>
    <property type="match status" value="1"/>
</dbReference>
<evidence type="ECO:0000313" key="2">
    <source>
        <dbReference type="EMBL" id="QUX25093.1"/>
    </source>
</evidence>
<dbReference type="PANTHER" id="PTHR35908:SF1">
    <property type="entry name" value="CONSERVED PROTEIN"/>
    <property type="match status" value="1"/>
</dbReference>
<name>A0ABX8BWC7_9ACTN</name>